<keyword evidence="3" id="KW-1185">Reference proteome</keyword>
<feature type="signal peptide" evidence="1">
    <location>
        <begin position="1"/>
        <end position="23"/>
    </location>
</feature>
<organism evidence="2 3">
    <name type="scientific">Hymenobacter cellulosivorans</name>
    <dbReference type="NCBI Taxonomy" id="2932249"/>
    <lineage>
        <taxon>Bacteria</taxon>
        <taxon>Pseudomonadati</taxon>
        <taxon>Bacteroidota</taxon>
        <taxon>Cytophagia</taxon>
        <taxon>Cytophagales</taxon>
        <taxon>Hymenobacteraceae</taxon>
        <taxon>Hymenobacter</taxon>
    </lineage>
</organism>
<feature type="chain" id="PRO_5047508453" description="DUF5723 domain-containing protein" evidence="1">
    <location>
        <begin position="24"/>
        <end position="379"/>
    </location>
</feature>
<evidence type="ECO:0000313" key="2">
    <source>
        <dbReference type="EMBL" id="UOQ52235.1"/>
    </source>
</evidence>
<evidence type="ECO:0000313" key="3">
    <source>
        <dbReference type="Proteomes" id="UP000831785"/>
    </source>
</evidence>
<evidence type="ECO:0000256" key="1">
    <source>
        <dbReference type="SAM" id="SignalP"/>
    </source>
</evidence>
<dbReference type="RefSeq" id="WP_244716010.1">
    <property type="nucleotide sequence ID" value="NZ_CP095049.1"/>
</dbReference>
<protein>
    <recommendedName>
        <fullName evidence="4">DUF5723 domain-containing protein</fullName>
    </recommendedName>
</protein>
<reference evidence="2 3" key="1">
    <citation type="submission" date="2022-04" db="EMBL/GenBank/DDBJ databases">
        <title>Hymenobacter sp. isolated from the air.</title>
        <authorList>
            <person name="Won M."/>
            <person name="Lee C.-M."/>
            <person name="Woen H.-Y."/>
            <person name="Kwon S.-W."/>
        </authorList>
    </citation>
    <scope>NUCLEOTIDE SEQUENCE [LARGE SCALE GENOMIC DNA]</scope>
    <source>
        <strain evidence="3">5116 S-27</strain>
    </source>
</reference>
<dbReference type="Proteomes" id="UP000831785">
    <property type="component" value="Chromosome"/>
</dbReference>
<name>A0ABY4F772_9BACT</name>
<sequence>MKLASLLFTSGLLYLGSALQLHAQTQAAASVAPAASAAAPASEREHQAFQFSVVPPLGTNGLASGRTINTVSLNFLVGYAAGVQGLELGTLLNVDRDAVQGVQAAGLANVVGGPVRGTQLAGLSNVVTGGGQGLQMAGLANVAVGPVEGAQLAGMVNYQGGAAQTRTVQLAGLANVVPGTVRGTQVAGLLNVAKHVRGLQLAPFNIADSVSGASIGVLSLVRHGYHRAEVWTSDALPANAALKLGGSRKFYNILSVGVQPGSSFRWGFGYGVGSELELSSRLTLSVDALATQVNEKKGWTDELNLLNQLRPLFGWRLSAGGRTTLLLGPTLNVMVSRYQAPEKAGYGSRLAGKHLELFNETHGRTNTRAWVGAQAGIRF</sequence>
<accession>A0ABY4F772</accession>
<gene>
    <name evidence="2" type="ORF">MUN80_21040</name>
</gene>
<keyword evidence="1" id="KW-0732">Signal</keyword>
<evidence type="ECO:0008006" key="4">
    <source>
        <dbReference type="Google" id="ProtNLM"/>
    </source>
</evidence>
<proteinExistence type="predicted"/>
<dbReference type="EMBL" id="CP095049">
    <property type="protein sequence ID" value="UOQ52235.1"/>
    <property type="molecule type" value="Genomic_DNA"/>
</dbReference>